<sequence>MAESAIVCSKRAVPCRRRTHPPALSKAPNEWRAKRATAIFPYEPPSARPGVTTHRRTLLRHSRLGRLARSASICAAEVSAANGGAAKVLSGADFLRAVS</sequence>
<dbReference type="Proteomes" id="UP000386466">
    <property type="component" value="Unassembled WGS sequence"/>
</dbReference>
<keyword evidence="2" id="KW-1185">Reference proteome</keyword>
<proteinExistence type="predicted"/>
<protein>
    <submittedName>
        <fullName evidence="1">Uncharacterized protein</fullName>
    </submittedName>
</protein>
<reference evidence="1 2" key="1">
    <citation type="submission" date="2019-01" db="EMBL/GenBank/DDBJ databases">
        <authorList>
            <person name="Alioto T."/>
            <person name="Alioto T."/>
        </authorList>
    </citation>
    <scope>NUCLEOTIDE SEQUENCE [LARGE SCALE GENOMIC DNA]</scope>
</reference>
<accession>A0A485N5H8</accession>
<dbReference type="AlphaFoldDB" id="A0A485N5H8"/>
<evidence type="ECO:0000313" key="1">
    <source>
        <dbReference type="EMBL" id="VFV27474.1"/>
    </source>
</evidence>
<organism evidence="1 2">
    <name type="scientific">Lynx pardinus</name>
    <name type="common">Iberian lynx</name>
    <name type="synonym">Felis pardina</name>
    <dbReference type="NCBI Taxonomy" id="191816"/>
    <lineage>
        <taxon>Eukaryota</taxon>
        <taxon>Metazoa</taxon>
        <taxon>Chordata</taxon>
        <taxon>Craniata</taxon>
        <taxon>Vertebrata</taxon>
        <taxon>Euteleostomi</taxon>
        <taxon>Mammalia</taxon>
        <taxon>Eutheria</taxon>
        <taxon>Laurasiatheria</taxon>
        <taxon>Carnivora</taxon>
        <taxon>Feliformia</taxon>
        <taxon>Felidae</taxon>
        <taxon>Felinae</taxon>
        <taxon>Lynx</taxon>
    </lineage>
</organism>
<dbReference type="EMBL" id="CAAGRJ010010023">
    <property type="protein sequence ID" value="VFV27474.1"/>
    <property type="molecule type" value="Genomic_DNA"/>
</dbReference>
<evidence type="ECO:0000313" key="2">
    <source>
        <dbReference type="Proteomes" id="UP000386466"/>
    </source>
</evidence>
<name>A0A485N5H8_LYNPA</name>
<gene>
    <name evidence="1" type="ORF">LYPA_23C014637</name>
</gene>